<comment type="caution">
    <text evidence="2">The sequence shown here is derived from an EMBL/GenBank/DDBJ whole genome shotgun (WGS) entry which is preliminary data.</text>
</comment>
<reference evidence="2 3" key="1">
    <citation type="journal article" date="2019" name="Int. J. Syst. Evol. Microbiol.">
        <title>The Global Catalogue of Microorganisms (GCM) 10K type strain sequencing project: providing services to taxonomists for standard genome sequencing and annotation.</title>
        <authorList>
            <consortium name="The Broad Institute Genomics Platform"/>
            <consortium name="The Broad Institute Genome Sequencing Center for Infectious Disease"/>
            <person name="Wu L."/>
            <person name="Ma J."/>
        </authorList>
    </citation>
    <scope>NUCLEOTIDE SEQUENCE [LARGE SCALE GENOMIC DNA]</scope>
    <source>
        <strain evidence="2 3">CGMCC 1.12237</strain>
    </source>
</reference>
<evidence type="ECO:0000256" key="1">
    <source>
        <dbReference type="SAM" id="MobiDB-lite"/>
    </source>
</evidence>
<accession>A0ABD5R9Y6</accession>
<sequence length="288" mass="31201">MSDPDTLRRLSALSDETFGRFVAEVAETVASDAAVTVAPPSPAGGVDAVIESESDDRRLLFHVRRPVDPTPPRVADETDAPGRSGEETDESGGEETVPEFDEVELREILTVGESFDAVVVAVAGPVTAEARAFAEESGVRLLDGSDLSSLIRKRGVEIPRPESVAERLDRLVERQASEWPQAVSDLASEVLAEIEGLADFDHRVVHADETTDVDFLFARGADPDRQGGTDPVVRARLTETEFRVYVADADDQFECVTALSVIRDREPTLEAILAEVLPPVRSAVERRG</sequence>
<evidence type="ECO:0000313" key="2">
    <source>
        <dbReference type="EMBL" id="MFC5366774.1"/>
    </source>
</evidence>
<keyword evidence="3" id="KW-1185">Reference proteome</keyword>
<organism evidence="2 3">
    <name type="scientific">Salinirubrum litoreum</name>
    <dbReference type="NCBI Taxonomy" id="1126234"/>
    <lineage>
        <taxon>Archaea</taxon>
        <taxon>Methanobacteriati</taxon>
        <taxon>Methanobacteriota</taxon>
        <taxon>Stenosarchaea group</taxon>
        <taxon>Halobacteria</taxon>
        <taxon>Halobacteriales</taxon>
        <taxon>Haloferacaceae</taxon>
        <taxon>Salinirubrum</taxon>
    </lineage>
</organism>
<evidence type="ECO:0008006" key="4">
    <source>
        <dbReference type="Google" id="ProtNLM"/>
    </source>
</evidence>
<dbReference type="Proteomes" id="UP001596201">
    <property type="component" value="Unassembled WGS sequence"/>
</dbReference>
<dbReference type="RefSeq" id="WP_227227891.1">
    <property type="nucleotide sequence ID" value="NZ_JAJCVJ010000001.1"/>
</dbReference>
<evidence type="ECO:0000313" key="3">
    <source>
        <dbReference type="Proteomes" id="UP001596201"/>
    </source>
</evidence>
<dbReference type="EMBL" id="JBHSKX010000001">
    <property type="protein sequence ID" value="MFC5366774.1"/>
    <property type="molecule type" value="Genomic_DNA"/>
</dbReference>
<name>A0ABD5R9Y6_9EURY</name>
<gene>
    <name evidence="2" type="ORF">ACFPJ5_07455</name>
</gene>
<feature type="compositionally biased region" description="Acidic residues" evidence="1">
    <location>
        <begin position="87"/>
        <end position="101"/>
    </location>
</feature>
<feature type="region of interest" description="Disordered" evidence="1">
    <location>
        <begin position="62"/>
        <end position="101"/>
    </location>
</feature>
<protein>
    <recommendedName>
        <fullName evidence="4">Restriction endonuclease</fullName>
    </recommendedName>
</protein>
<dbReference type="AlphaFoldDB" id="A0ABD5R9Y6"/>
<proteinExistence type="predicted"/>